<sequence>MLLSLLRPQPSTTNVTLFVKVAGVWKVAVLWVKAGGVWKTATLSVKDSGVWKT</sequence>
<reference evidence="1" key="1">
    <citation type="submission" date="2020-04" db="EMBL/GenBank/DDBJ databases">
        <authorList>
            <person name="Chiriac C."/>
            <person name="Salcher M."/>
            <person name="Ghai R."/>
            <person name="Kavagutti S V."/>
        </authorList>
    </citation>
    <scope>NUCLEOTIDE SEQUENCE</scope>
</reference>
<accession>A0A6J5M3B7</accession>
<proteinExistence type="predicted"/>
<name>A0A6J5M3B7_9CAUD</name>
<gene>
    <name evidence="1" type="ORF">UFOVP418_27</name>
</gene>
<organism evidence="1">
    <name type="scientific">uncultured Caudovirales phage</name>
    <dbReference type="NCBI Taxonomy" id="2100421"/>
    <lineage>
        <taxon>Viruses</taxon>
        <taxon>Duplodnaviria</taxon>
        <taxon>Heunggongvirae</taxon>
        <taxon>Uroviricota</taxon>
        <taxon>Caudoviricetes</taxon>
        <taxon>Peduoviridae</taxon>
        <taxon>Maltschvirus</taxon>
        <taxon>Maltschvirus maltsch</taxon>
    </lineage>
</organism>
<protein>
    <submittedName>
        <fullName evidence="1">Uncharacterized protein</fullName>
    </submittedName>
</protein>
<evidence type="ECO:0000313" key="1">
    <source>
        <dbReference type="EMBL" id="CAB4141445.1"/>
    </source>
</evidence>
<dbReference type="EMBL" id="LR796391">
    <property type="protein sequence ID" value="CAB4141445.1"/>
    <property type="molecule type" value="Genomic_DNA"/>
</dbReference>